<evidence type="ECO:0000256" key="1">
    <source>
        <dbReference type="SAM" id="Phobius"/>
    </source>
</evidence>
<keyword evidence="1" id="KW-0812">Transmembrane</keyword>
<dbReference type="Proteomes" id="UP000261600">
    <property type="component" value="Unplaced"/>
</dbReference>
<keyword evidence="4" id="KW-1185">Reference proteome</keyword>
<reference evidence="3" key="2">
    <citation type="submission" date="2025-09" db="UniProtKB">
        <authorList>
            <consortium name="Ensembl"/>
        </authorList>
    </citation>
    <scope>IDENTIFICATION</scope>
</reference>
<proteinExistence type="predicted"/>
<dbReference type="PROSITE" id="PS50878">
    <property type="entry name" value="RT_POL"/>
    <property type="match status" value="1"/>
</dbReference>
<dbReference type="Pfam" id="PF00078">
    <property type="entry name" value="RVT_1"/>
    <property type="match status" value="1"/>
</dbReference>
<feature type="transmembrane region" description="Helical" evidence="1">
    <location>
        <begin position="535"/>
        <end position="557"/>
    </location>
</feature>
<dbReference type="InterPro" id="IPR000477">
    <property type="entry name" value="RT_dom"/>
</dbReference>
<reference evidence="3" key="1">
    <citation type="submission" date="2025-08" db="UniProtKB">
        <authorList>
            <consortium name="Ensembl"/>
        </authorList>
    </citation>
    <scope>IDENTIFICATION</scope>
</reference>
<evidence type="ECO:0000313" key="4">
    <source>
        <dbReference type="Proteomes" id="UP000261600"/>
    </source>
</evidence>
<keyword evidence="1" id="KW-1133">Transmembrane helix</keyword>
<dbReference type="Ensembl" id="ENSMALT00000000054.1">
    <property type="protein sequence ID" value="ENSMALP00000000030.1"/>
    <property type="gene ID" value="ENSMALG00000000074.1"/>
</dbReference>
<dbReference type="CDD" id="cd01650">
    <property type="entry name" value="RT_nLTR_like"/>
    <property type="match status" value="1"/>
</dbReference>
<feature type="domain" description="Reverse transcriptase" evidence="2">
    <location>
        <begin position="73"/>
        <end position="345"/>
    </location>
</feature>
<evidence type="ECO:0000259" key="2">
    <source>
        <dbReference type="PROSITE" id="PS50878"/>
    </source>
</evidence>
<evidence type="ECO:0000313" key="3">
    <source>
        <dbReference type="Ensembl" id="ENSMALP00000000030.1"/>
    </source>
</evidence>
<dbReference type="InterPro" id="IPR043502">
    <property type="entry name" value="DNA/RNA_pol_sf"/>
</dbReference>
<accession>A0A3Q3PY07</accession>
<organism evidence="3 4">
    <name type="scientific">Monopterus albus</name>
    <name type="common">Swamp eel</name>
    <dbReference type="NCBI Taxonomy" id="43700"/>
    <lineage>
        <taxon>Eukaryota</taxon>
        <taxon>Metazoa</taxon>
        <taxon>Chordata</taxon>
        <taxon>Craniata</taxon>
        <taxon>Vertebrata</taxon>
        <taxon>Euteleostomi</taxon>
        <taxon>Actinopterygii</taxon>
        <taxon>Neopterygii</taxon>
        <taxon>Teleostei</taxon>
        <taxon>Neoteleostei</taxon>
        <taxon>Acanthomorphata</taxon>
        <taxon>Anabantaria</taxon>
        <taxon>Synbranchiformes</taxon>
        <taxon>Synbranchidae</taxon>
        <taxon>Monopterus</taxon>
    </lineage>
</organism>
<keyword evidence="1" id="KW-0472">Membrane</keyword>
<protein>
    <recommendedName>
        <fullName evidence="2">Reverse transcriptase domain-containing protein</fullName>
    </recommendedName>
</protein>
<dbReference type="PANTHER" id="PTHR33332">
    <property type="entry name" value="REVERSE TRANSCRIPTASE DOMAIN-CONTAINING PROTEIN"/>
    <property type="match status" value="1"/>
</dbReference>
<sequence length="559" mass="63049">MIRSQIDDSVLDPSVAPICSAVFDQFEPISLAALMKVVQLVKPSYCPLDIMPAALFKEVFHSIGLDIVNLINGSLASGIVPTALKHAAVQPILKKPNLDSTVLSNFRPVSKLPYLSKILEKTIFTQLQTFLENNGIFEKFQSGFKTHHSTESALLQVFNNLVFTVDEGNTAILILLDLSAAFDTVDHRILLSHLQHSVGLHGNVLKWFESYLSDRSFAVHIDEFSSSVVPLNCGVPQGSILGPVLFSLYLLPLGSIFMKYGLSFHCYADDIQIYLPLNVKKSNSFQTLMDCLRDIKAWLSHNFLHINETKTECVVIGNSGVTGSDIPSFLASYLRPHVRNLGVVFDGALKLDEQIKSVVKASFFQLRLLAKVKHFLSFSDFEKAIHAFISTKLDYYNALYTGISQALLSRLQLVQNAAARLLTNMRRHEHITPVLASLHWLPVRFRIDFKLLMFVYKAVHGLAPLYISELVCFYTPERTLRSSNQLFLEVPKSRRKHWGDRAFSVRAPILWNGLPWEIRSAACLFLNHFLKRICIHGPLTILLIDVFVLTMYFSCYFTV</sequence>
<dbReference type="AlphaFoldDB" id="A0A3Q3PY07"/>
<name>A0A3Q3PY07_MONAL</name>
<dbReference type="SUPFAM" id="SSF56672">
    <property type="entry name" value="DNA/RNA polymerases"/>
    <property type="match status" value="1"/>
</dbReference>